<dbReference type="EMBL" id="CM009297">
    <property type="protein sequence ID" value="KAI9389968.1"/>
    <property type="molecule type" value="Genomic_DNA"/>
</dbReference>
<dbReference type="Proteomes" id="UP000006729">
    <property type="component" value="Chromosome 8"/>
</dbReference>
<organism evidence="1 2">
    <name type="scientific">Populus trichocarpa</name>
    <name type="common">Western balsam poplar</name>
    <name type="synonym">Populus balsamifera subsp. trichocarpa</name>
    <dbReference type="NCBI Taxonomy" id="3694"/>
    <lineage>
        <taxon>Eukaryota</taxon>
        <taxon>Viridiplantae</taxon>
        <taxon>Streptophyta</taxon>
        <taxon>Embryophyta</taxon>
        <taxon>Tracheophyta</taxon>
        <taxon>Spermatophyta</taxon>
        <taxon>Magnoliopsida</taxon>
        <taxon>eudicotyledons</taxon>
        <taxon>Gunneridae</taxon>
        <taxon>Pentapetalae</taxon>
        <taxon>rosids</taxon>
        <taxon>fabids</taxon>
        <taxon>Malpighiales</taxon>
        <taxon>Salicaceae</taxon>
        <taxon>Saliceae</taxon>
        <taxon>Populus</taxon>
    </lineage>
</organism>
<accession>A0ACC0SL86</accession>
<proteinExistence type="predicted"/>
<sequence length="433" mass="47203">MGLLLYALFSLFFISPFVSSSRTLTPQPSKTTFLDVASSIQKTKNIFSSNTKTSMFNQQEKETTSSELTVELHSRTSLQKTTHTDYKSLTLSRLQRDSARVKSLLTRLDLAINSFSTSNLKPLETDSEFKSEALQSPVISGTSQGSTSGEYFSRVGIGKPVSQAYLILDTGSDQADPIFEPATSASFSPLTCNTKQCRSLDVSECRNDTCLYEVSYGDGSYTVSDFVTGTITLGSASVDNVGIGCGHNNEGLFIGAAGLLGLGGGSLSFPSQIITTSFSYCLVDRDSESASTLEFNSPVGGELVSIPVSAFQIDESGNGGLQTDVYNSLSGALLGERRTCRQLTGYRCLTRVIICLLEGTWRCQRYRFTFLMGSCYRYMVPLDSEGTFCFAFAPTASSLSIIGNVQQRGTRVGYDLVDPFVRFRVKWNHVINR</sequence>
<protein>
    <submittedName>
        <fullName evidence="1">Uncharacterized protein</fullName>
    </submittedName>
</protein>
<comment type="caution">
    <text evidence="1">The sequence shown here is derived from an EMBL/GenBank/DDBJ whole genome shotgun (WGS) entry which is preliminary data.</text>
</comment>
<gene>
    <name evidence="1" type="ORF">POPTR_008G118100v4</name>
</gene>
<keyword evidence="2" id="KW-1185">Reference proteome</keyword>
<evidence type="ECO:0000313" key="1">
    <source>
        <dbReference type="EMBL" id="KAI9389968.1"/>
    </source>
</evidence>
<reference evidence="1 2" key="1">
    <citation type="journal article" date="2006" name="Science">
        <title>The genome of black cottonwood, Populus trichocarpa (Torr. &amp; Gray).</title>
        <authorList>
            <person name="Tuskan G.A."/>
            <person name="Difazio S."/>
            <person name="Jansson S."/>
            <person name="Bohlmann J."/>
            <person name="Grigoriev I."/>
            <person name="Hellsten U."/>
            <person name="Putnam N."/>
            <person name="Ralph S."/>
            <person name="Rombauts S."/>
            <person name="Salamov A."/>
            <person name="Schein J."/>
            <person name="Sterck L."/>
            <person name="Aerts A."/>
            <person name="Bhalerao R.R."/>
            <person name="Bhalerao R.P."/>
            <person name="Blaudez D."/>
            <person name="Boerjan W."/>
            <person name="Brun A."/>
            <person name="Brunner A."/>
            <person name="Busov V."/>
            <person name="Campbell M."/>
            <person name="Carlson J."/>
            <person name="Chalot M."/>
            <person name="Chapman J."/>
            <person name="Chen G.L."/>
            <person name="Cooper D."/>
            <person name="Coutinho P.M."/>
            <person name="Couturier J."/>
            <person name="Covert S."/>
            <person name="Cronk Q."/>
            <person name="Cunningham R."/>
            <person name="Davis J."/>
            <person name="Degroeve S."/>
            <person name="Dejardin A."/>
            <person name="Depamphilis C."/>
            <person name="Detter J."/>
            <person name="Dirks B."/>
            <person name="Dubchak I."/>
            <person name="Duplessis S."/>
            <person name="Ehlting J."/>
            <person name="Ellis B."/>
            <person name="Gendler K."/>
            <person name="Goodstein D."/>
            <person name="Gribskov M."/>
            <person name="Grimwood J."/>
            <person name="Groover A."/>
            <person name="Gunter L."/>
            <person name="Hamberger B."/>
            <person name="Heinze B."/>
            <person name="Helariutta Y."/>
            <person name="Henrissat B."/>
            <person name="Holligan D."/>
            <person name="Holt R."/>
            <person name="Huang W."/>
            <person name="Islam-Faridi N."/>
            <person name="Jones S."/>
            <person name="Jones-Rhoades M."/>
            <person name="Jorgensen R."/>
            <person name="Joshi C."/>
            <person name="Kangasjarvi J."/>
            <person name="Karlsson J."/>
            <person name="Kelleher C."/>
            <person name="Kirkpatrick R."/>
            <person name="Kirst M."/>
            <person name="Kohler A."/>
            <person name="Kalluri U."/>
            <person name="Larimer F."/>
            <person name="Leebens-Mack J."/>
            <person name="Leple J.C."/>
            <person name="Locascio P."/>
            <person name="Lou Y."/>
            <person name="Lucas S."/>
            <person name="Martin F."/>
            <person name="Montanini B."/>
            <person name="Napoli C."/>
            <person name="Nelson D.R."/>
            <person name="Nelson C."/>
            <person name="Nieminen K."/>
            <person name="Nilsson O."/>
            <person name="Pereda V."/>
            <person name="Peter G."/>
            <person name="Philippe R."/>
            <person name="Pilate G."/>
            <person name="Poliakov A."/>
            <person name="Razumovskaya J."/>
            <person name="Richardson P."/>
            <person name="Rinaldi C."/>
            <person name="Ritland K."/>
            <person name="Rouze P."/>
            <person name="Ryaboy D."/>
            <person name="Schmutz J."/>
            <person name="Schrader J."/>
            <person name="Segerman B."/>
            <person name="Shin H."/>
            <person name="Siddiqui A."/>
            <person name="Sterky F."/>
            <person name="Terry A."/>
            <person name="Tsai C.J."/>
            <person name="Uberbacher E."/>
            <person name="Unneberg P."/>
            <person name="Vahala J."/>
            <person name="Wall K."/>
            <person name="Wessler S."/>
            <person name="Yang G."/>
            <person name="Yin T."/>
            <person name="Douglas C."/>
            <person name="Marra M."/>
            <person name="Sandberg G."/>
            <person name="Van de Peer Y."/>
            <person name="Rokhsar D."/>
        </authorList>
    </citation>
    <scope>NUCLEOTIDE SEQUENCE [LARGE SCALE GENOMIC DNA]</scope>
    <source>
        <strain evidence="2">cv. Nisqually</strain>
    </source>
</reference>
<name>A0ACC0SL86_POPTR</name>
<evidence type="ECO:0000313" key="2">
    <source>
        <dbReference type="Proteomes" id="UP000006729"/>
    </source>
</evidence>